<sequence>MIVLLVGLTISHVAGTYFLSNDRRDSLIETSERLCADHIAVITHLLDKTPPQERAALVGELGGAITAISLSDHPKVEGRHSDEDELSMVQAALKPYFATVDHSRLRVAHHQTSSDQGRGLWINLLTGFPHDRAMQVSFLLNDGRWVNFEMTMVRDASWWSPHAALSTLAMMVAILVFGSLATSWVGRPLATFAAAADRLGRDVNAPRLPEDGPWEVRRAVAAFNEMQDRIRRFVEDRTQMLAAISHDLRSPITRMRLRMDLLPEGDGRDKMLHDLTEMEAMVASSLEFARDEAVNEATQSIDLAATLAVICDDITDIGLIADFEWSTRLVCACRPTAMKRALTNLIENAARYGREAKVQARRIGSTVEVIVEDRGAGIPVAEREKVFNPFYRLDGSRNRQMGGIGLGMTVARDIIRAHGGDIHLEDRQGGGMRVVVILPQEKEV</sequence>
<dbReference type="InterPro" id="IPR003594">
    <property type="entry name" value="HATPase_dom"/>
</dbReference>
<dbReference type="InterPro" id="IPR003661">
    <property type="entry name" value="HisK_dim/P_dom"/>
</dbReference>
<dbReference type="SMART" id="SM00388">
    <property type="entry name" value="HisKA"/>
    <property type="match status" value="1"/>
</dbReference>
<keyword evidence="13" id="KW-0902">Two-component regulatory system</keyword>
<evidence type="ECO:0000256" key="5">
    <source>
        <dbReference type="ARBA" id="ARBA00022519"/>
    </source>
</evidence>
<dbReference type="EC" id="2.7.13.3" evidence="3"/>
<dbReference type="SUPFAM" id="SSF47384">
    <property type="entry name" value="Homodimeric domain of signal transducing histidine kinase"/>
    <property type="match status" value="1"/>
</dbReference>
<dbReference type="InterPro" id="IPR005467">
    <property type="entry name" value="His_kinase_dom"/>
</dbReference>
<dbReference type="Gene3D" id="3.30.565.10">
    <property type="entry name" value="Histidine kinase-like ATPase, C-terminal domain"/>
    <property type="match status" value="1"/>
</dbReference>
<keyword evidence="10 17" id="KW-0418">Kinase</keyword>
<dbReference type="InterPro" id="IPR036890">
    <property type="entry name" value="HATPase_C_sf"/>
</dbReference>
<dbReference type="GO" id="GO:0000155">
    <property type="term" value="F:phosphorelay sensor kinase activity"/>
    <property type="evidence" value="ECO:0007669"/>
    <property type="project" value="InterPro"/>
</dbReference>
<dbReference type="EMBL" id="CAHP01000010">
    <property type="protein sequence ID" value="CCG40086.1"/>
    <property type="molecule type" value="Genomic_DNA"/>
</dbReference>
<dbReference type="SUPFAM" id="SSF55874">
    <property type="entry name" value="ATPase domain of HSP90 chaperone/DNA topoisomerase II/histidine kinase"/>
    <property type="match status" value="1"/>
</dbReference>
<keyword evidence="5" id="KW-0997">Cell inner membrane</keyword>
<dbReference type="SMART" id="SM00304">
    <property type="entry name" value="HAMP"/>
    <property type="match status" value="1"/>
</dbReference>
<evidence type="ECO:0000256" key="10">
    <source>
        <dbReference type="ARBA" id="ARBA00022777"/>
    </source>
</evidence>
<keyword evidence="14" id="KW-0472">Membrane</keyword>
<evidence type="ECO:0000256" key="12">
    <source>
        <dbReference type="ARBA" id="ARBA00022989"/>
    </source>
</evidence>
<dbReference type="RefSeq" id="WP_002726066.1">
    <property type="nucleotide sequence ID" value="NZ_CAHP01000010.1"/>
</dbReference>
<organism evidence="17 18">
    <name type="scientific">Magnetospirillum molischianum DSM 120</name>
    <dbReference type="NCBI Taxonomy" id="1150626"/>
    <lineage>
        <taxon>Bacteria</taxon>
        <taxon>Pseudomonadati</taxon>
        <taxon>Pseudomonadota</taxon>
        <taxon>Alphaproteobacteria</taxon>
        <taxon>Rhodospirillales</taxon>
        <taxon>Rhodospirillaceae</taxon>
        <taxon>Magnetospirillum</taxon>
    </lineage>
</organism>
<evidence type="ECO:0000259" key="16">
    <source>
        <dbReference type="PROSITE" id="PS50885"/>
    </source>
</evidence>
<dbReference type="Pfam" id="PF02518">
    <property type="entry name" value="HATPase_c"/>
    <property type="match status" value="1"/>
</dbReference>
<keyword evidence="11" id="KW-0067">ATP-binding</keyword>
<dbReference type="AlphaFoldDB" id="H8FNZ8"/>
<evidence type="ECO:0000256" key="3">
    <source>
        <dbReference type="ARBA" id="ARBA00012438"/>
    </source>
</evidence>
<reference evidence="17 18" key="1">
    <citation type="journal article" date="2012" name="J. Bacteriol.">
        <title>Draft Genome Sequence of the Purple Photosynthetic Bacterium Phaeospirillum molischianum DSM120, a Particularly Versatile Bacterium.</title>
        <authorList>
            <person name="Duquesne K."/>
            <person name="Prima V."/>
            <person name="Ji B."/>
            <person name="Rouy Z."/>
            <person name="Medigue C."/>
            <person name="Talla E."/>
            <person name="Sturgis J.N."/>
        </authorList>
    </citation>
    <scope>NUCLEOTIDE SEQUENCE [LARGE SCALE GENOMIC DNA]</scope>
    <source>
        <strain evidence="18">DSM120</strain>
    </source>
</reference>
<dbReference type="GO" id="GO:0005524">
    <property type="term" value="F:ATP binding"/>
    <property type="evidence" value="ECO:0007669"/>
    <property type="project" value="UniProtKB-KW"/>
</dbReference>
<dbReference type="CDD" id="cd00075">
    <property type="entry name" value="HATPase"/>
    <property type="match status" value="1"/>
</dbReference>
<evidence type="ECO:0000256" key="6">
    <source>
        <dbReference type="ARBA" id="ARBA00022553"/>
    </source>
</evidence>
<evidence type="ECO:0000256" key="7">
    <source>
        <dbReference type="ARBA" id="ARBA00022679"/>
    </source>
</evidence>
<dbReference type="InterPro" id="IPR003660">
    <property type="entry name" value="HAMP_dom"/>
</dbReference>
<dbReference type="Pfam" id="PF00512">
    <property type="entry name" value="HisKA"/>
    <property type="match status" value="1"/>
</dbReference>
<dbReference type="SMART" id="SM00387">
    <property type="entry name" value="HATPase_c"/>
    <property type="match status" value="1"/>
</dbReference>
<dbReference type="InterPro" id="IPR004358">
    <property type="entry name" value="Sig_transdc_His_kin-like_C"/>
</dbReference>
<evidence type="ECO:0000256" key="14">
    <source>
        <dbReference type="ARBA" id="ARBA00023136"/>
    </source>
</evidence>
<dbReference type="PROSITE" id="PS50109">
    <property type="entry name" value="HIS_KIN"/>
    <property type="match status" value="1"/>
</dbReference>
<evidence type="ECO:0000256" key="1">
    <source>
        <dbReference type="ARBA" id="ARBA00000085"/>
    </source>
</evidence>
<comment type="catalytic activity">
    <reaction evidence="1">
        <text>ATP + protein L-histidine = ADP + protein N-phospho-L-histidine.</text>
        <dbReference type="EC" id="2.7.13.3"/>
    </reaction>
</comment>
<evidence type="ECO:0000259" key="15">
    <source>
        <dbReference type="PROSITE" id="PS50109"/>
    </source>
</evidence>
<dbReference type="eggNOG" id="COG5002">
    <property type="taxonomic scope" value="Bacteria"/>
</dbReference>
<dbReference type="PANTHER" id="PTHR44936:SF5">
    <property type="entry name" value="SENSOR HISTIDINE KINASE ENVZ"/>
    <property type="match status" value="1"/>
</dbReference>
<dbReference type="STRING" id="1150626.PHAMO_180055"/>
<keyword evidence="7 17" id="KW-0808">Transferase</keyword>
<keyword evidence="9" id="KW-0547">Nucleotide-binding</keyword>
<protein>
    <recommendedName>
        <fullName evidence="3">histidine kinase</fullName>
        <ecNumber evidence="3">2.7.13.3</ecNumber>
    </recommendedName>
</protein>
<keyword evidence="8" id="KW-0812">Transmembrane</keyword>
<evidence type="ECO:0000256" key="11">
    <source>
        <dbReference type="ARBA" id="ARBA00022840"/>
    </source>
</evidence>
<evidence type="ECO:0000256" key="8">
    <source>
        <dbReference type="ARBA" id="ARBA00022692"/>
    </source>
</evidence>
<feature type="domain" description="Histidine kinase" evidence="15">
    <location>
        <begin position="243"/>
        <end position="442"/>
    </location>
</feature>
<dbReference type="PROSITE" id="PS50885">
    <property type="entry name" value="HAMP"/>
    <property type="match status" value="1"/>
</dbReference>
<accession>H8FNZ8</accession>
<feature type="domain" description="HAMP" evidence="16">
    <location>
        <begin position="183"/>
        <end position="235"/>
    </location>
</feature>
<comment type="caution">
    <text evidence="17">The sequence shown here is derived from an EMBL/GenBank/DDBJ whole genome shotgun (WGS) entry which is preliminary data.</text>
</comment>
<keyword evidence="4" id="KW-1003">Cell membrane</keyword>
<comment type="subcellular location">
    <subcellularLocation>
        <location evidence="2">Cell inner membrane</location>
        <topology evidence="2">Multi-pass membrane protein</topology>
    </subcellularLocation>
</comment>
<dbReference type="CDD" id="cd00082">
    <property type="entry name" value="HisKA"/>
    <property type="match status" value="1"/>
</dbReference>
<dbReference type="Pfam" id="PF00672">
    <property type="entry name" value="HAMP"/>
    <property type="match status" value="1"/>
</dbReference>
<name>H8FNZ8_MAGML</name>
<keyword evidence="18" id="KW-1185">Reference proteome</keyword>
<dbReference type="InterPro" id="IPR036097">
    <property type="entry name" value="HisK_dim/P_sf"/>
</dbReference>
<keyword evidence="12" id="KW-1133">Transmembrane helix</keyword>
<evidence type="ECO:0000256" key="9">
    <source>
        <dbReference type="ARBA" id="ARBA00022741"/>
    </source>
</evidence>
<evidence type="ECO:0000256" key="4">
    <source>
        <dbReference type="ARBA" id="ARBA00022475"/>
    </source>
</evidence>
<evidence type="ECO:0000256" key="13">
    <source>
        <dbReference type="ARBA" id="ARBA00023012"/>
    </source>
</evidence>
<keyword evidence="6" id="KW-0597">Phosphoprotein</keyword>
<dbReference type="GO" id="GO:0005886">
    <property type="term" value="C:plasma membrane"/>
    <property type="evidence" value="ECO:0007669"/>
    <property type="project" value="UniProtKB-SubCell"/>
</dbReference>
<dbReference type="Proteomes" id="UP000004169">
    <property type="component" value="Unassembled WGS sequence"/>
</dbReference>
<evidence type="ECO:0000313" key="18">
    <source>
        <dbReference type="Proteomes" id="UP000004169"/>
    </source>
</evidence>
<dbReference type="InterPro" id="IPR050980">
    <property type="entry name" value="2C_sensor_his_kinase"/>
</dbReference>
<evidence type="ECO:0000313" key="17">
    <source>
        <dbReference type="EMBL" id="CCG40086.1"/>
    </source>
</evidence>
<gene>
    <name evidence="17" type="ORF">PHAMO_180055</name>
</gene>
<proteinExistence type="predicted"/>
<dbReference type="Gene3D" id="1.10.287.130">
    <property type="match status" value="1"/>
</dbReference>
<dbReference type="PANTHER" id="PTHR44936">
    <property type="entry name" value="SENSOR PROTEIN CREC"/>
    <property type="match status" value="1"/>
</dbReference>
<dbReference type="PRINTS" id="PR00344">
    <property type="entry name" value="BCTRLSENSOR"/>
</dbReference>
<evidence type="ECO:0000256" key="2">
    <source>
        <dbReference type="ARBA" id="ARBA00004429"/>
    </source>
</evidence>